<accession>A0ABS9WIB5</accession>
<feature type="transmembrane region" description="Helical" evidence="6">
    <location>
        <begin position="7"/>
        <end position="26"/>
    </location>
</feature>
<feature type="transmembrane region" description="Helical" evidence="6">
    <location>
        <begin position="288"/>
        <end position="305"/>
    </location>
</feature>
<dbReference type="RefSeq" id="WP_242166066.1">
    <property type="nucleotide sequence ID" value="NZ_JAJMLW010000003.1"/>
</dbReference>
<feature type="domain" description="Major facilitator superfamily (MFS) profile" evidence="7">
    <location>
        <begin position="10"/>
        <end position="400"/>
    </location>
</feature>
<feature type="region of interest" description="Disordered" evidence="5">
    <location>
        <begin position="191"/>
        <end position="210"/>
    </location>
</feature>
<evidence type="ECO:0000259" key="7">
    <source>
        <dbReference type="PROSITE" id="PS50850"/>
    </source>
</evidence>
<dbReference type="InterPro" id="IPR011701">
    <property type="entry name" value="MFS"/>
</dbReference>
<proteinExistence type="predicted"/>
<dbReference type="PRINTS" id="PR01035">
    <property type="entry name" value="TCRTETA"/>
</dbReference>
<keyword evidence="3 6" id="KW-1133">Transmembrane helix</keyword>
<dbReference type="InterPro" id="IPR052714">
    <property type="entry name" value="MFS_Exporter"/>
</dbReference>
<reference evidence="8" key="1">
    <citation type="submission" date="2021-11" db="EMBL/GenBank/DDBJ databases">
        <title>A Novel Adlercreutzia Species, isolated from a Allomyrina dichotoma larva feces.</title>
        <authorList>
            <person name="Suh M.K."/>
        </authorList>
    </citation>
    <scope>NUCLEOTIDE SEQUENCE</scope>
    <source>
        <strain evidence="8">JBNU-10</strain>
    </source>
</reference>
<dbReference type="InterPro" id="IPR001958">
    <property type="entry name" value="Tet-R_TetA/multi-R_MdtG-like"/>
</dbReference>
<evidence type="ECO:0000256" key="3">
    <source>
        <dbReference type="ARBA" id="ARBA00022989"/>
    </source>
</evidence>
<dbReference type="Proteomes" id="UP001430755">
    <property type="component" value="Unassembled WGS sequence"/>
</dbReference>
<dbReference type="InterPro" id="IPR020846">
    <property type="entry name" value="MFS_dom"/>
</dbReference>
<feature type="transmembrane region" description="Helical" evidence="6">
    <location>
        <begin position="228"/>
        <end position="249"/>
    </location>
</feature>
<evidence type="ECO:0000256" key="4">
    <source>
        <dbReference type="ARBA" id="ARBA00023136"/>
    </source>
</evidence>
<feature type="transmembrane region" description="Helical" evidence="6">
    <location>
        <begin position="166"/>
        <end position="183"/>
    </location>
</feature>
<protein>
    <submittedName>
        <fullName evidence="8">MFS transporter</fullName>
    </submittedName>
</protein>
<dbReference type="Gene3D" id="1.20.1250.20">
    <property type="entry name" value="MFS general substrate transporter like domains"/>
    <property type="match status" value="1"/>
</dbReference>
<keyword evidence="4 6" id="KW-0472">Membrane</keyword>
<feature type="transmembrane region" description="Helical" evidence="6">
    <location>
        <begin position="255"/>
        <end position="276"/>
    </location>
</feature>
<keyword evidence="9" id="KW-1185">Reference proteome</keyword>
<dbReference type="SUPFAM" id="SSF103473">
    <property type="entry name" value="MFS general substrate transporter"/>
    <property type="match status" value="1"/>
</dbReference>
<feature type="transmembrane region" description="Helical" evidence="6">
    <location>
        <begin position="140"/>
        <end position="160"/>
    </location>
</feature>
<evidence type="ECO:0000313" key="9">
    <source>
        <dbReference type="Proteomes" id="UP001430755"/>
    </source>
</evidence>
<evidence type="ECO:0000256" key="1">
    <source>
        <dbReference type="ARBA" id="ARBA00004651"/>
    </source>
</evidence>
<name>A0ABS9WIB5_9ACTN</name>
<dbReference type="PROSITE" id="PS50850">
    <property type="entry name" value="MFS"/>
    <property type="match status" value="1"/>
</dbReference>
<keyword evidence="2 6" id="KW-0812">Transmembrane</keyword>
<feature type="transmembrane region" description="Helical" evidence="6">
    <location>
        <begin position="109"/>
        <end position="128"/>
    </location>
</feature>
<comment type="caution">
    <text evidence="8">The sequence shown here is derived from an EMBL/GenBank/DDBJ whole genome shotgun (WGS) entry which is preliminary data.</text>
</comment>
<dbReference type="PANTHER" id="PTHR23531">
    <property type="entry name" value="QUINOLENE RESISTANCE PROTEIN NORA"/>
    <property type="match status" value="1"/>
</dbReference>
<gene>
    <name evidence="8" type="ORF">LPT13_09690</name>
</gene>
<dbReference type="InterPro" id="IPR036259">
    <property type="entry name" value="MFS_trans_sf"/>
</dbReference>
<feature type="compositionally biased region" description="Low complexity" evidence="5">
    <location>
        <begin position="199"/>
        <end position="210"/>
    </location>
</feature>
<organism evidence="8 9">
    <name type="scientific">Adlercreutzia faecimuris</name>
    <dbReference type="NCBI Taxonomy" id="2897341"/>
    <lineage>
        <taxon>Bacteria</taxon>
        <taxon>Bacillati</taxon>
        <taxon>Actinomycetota</taxon>
        <taxon>Coriobacteriia</taxon>
        <taxon>Eggerthellales</taxon>
        <taxon>Eggerthellaceae</taxon>
        <taxon>Adlercreutzia</taxon>
    </lineage>
</organism>
<evidence type="ECO:0000256" key="5">
    <source>
        <dbReference type="SAM" id="MobiDB-lite"/>
    </source>
</evidence>
<feature type="transmembrane region" description="Helical" evidence="6">
    <location>
        <begin position="32"/>
        <end position="55"/>
    </location>
</feature>
<sequence>MKAERLWNIRFVQLVLIEALFQFGAYMTNPVVSGYAVALGATIAVGGVLAGLSASMALVARPLTGWLADRLAKKSFLLIAAALFCASAFGCALSSSVAVIGLFRVMAGIAFAFRSAAVIALVSLSVPAERLGQAVGWTGIAQTVSCALGPAAGALVIGAAGYPASFAAAGVLFVIGFAVSLSFREPAGAAPAPRPAKPAAPRAAAPGRPASGPRAWLERFIYLPNVPVAVMAGLSIVPHGVAVTLLLTAGELRGIAGVSAYYAVYAIAALVSKPTAGRLTDRWGTRRVVAPALVVELAATVLLAGMASLPLVLLAAACMGVGQGSAYAAIQAQAVRDVPAHELGRASNTFYIGTDIGMGFGPMAAGAVLQSWGVGAMFLACGGLVLLALGILAALRPPNPTT</sequence>
<evidence type="ECO:0000256" key="2">
    <source>
        <dbReference type="ARBA" id="ARBA00022692"/>
    </source>
</evidence>
<evidence type="ECO:0000313" key="8">
    <source>
        <dbReference type="EMBL" id="MCI2242622.1"/>
    </source>
</evidence>
<evidence type="ECO:0000256" key="6">
    <source>
        <dbReference type="SAM" id="Phobius"/>
    </source>
</evidence>
<dbReference type="Pfam" id="PF07690">
    <property type="entry name" value="MFS_1"/>
    <property type="match status" value="1"/>
</dbReference>
<feature type="transmembrane region" description="Helical" evidence="6">
    <location>
        <begin position="375"/>
        <end position="395"/>
    </location>
</feature>
<comment type="subcellular location">
    <subcellularLocation>
        <location evidence="1">Cell membrane</location>
        <topology evidence="1">Multi-pass membrane protein</topology>
    </subcellularLocation>
</comment>
<feature type="transmembrane region" description="Helical" evidence="6">
    <location>
        <begin position="76"/>
        <end position="103"/>
    </location>
</feature>
<dbReference type="EMBL" id="JAJMLW010000003">
    <property type="protein sequence ID" value="MCI2242622.1"/>
    <property type="molecule type" value="Genomic_DNA"/>
</dbReference>
<dbReference type="PANTHER" id="PTHR23531:SF1">
    <property type="entry name" value="QUINOLENE RESISTANCE PROTEIN NORA"/>
    <property type="match status" value="1"/>
</dbReference>